<evidence type="ECO:0000256" key="8">
    <source>
        <dbReference type="ARBA" id="ARBA00023303"/>
    </source>
</evidence>
<dbReference type="InterPro" id="IPR029569">
    <property type="entry name" value="CALHM"/>
</dbReference>
<evidence type="ECO:0000256" key="9">
    <source>
        <dbReference type="SAM" id="Phobius"/>
    </source>
</evidence>
<comment type="caution">
    <text evidence="10">The sequence shown here is derived from an EMBL/GenBank/DDBJ whole genome shotgun (WGS) entry which is preliminary data.</text>
</comment>
<dbReference type="Proteomes" id="UP000830375">
    <property type="component" value="Unassembled WGS sequence"/>
</dbReference>
<evidence type="ECO:0000256" key="6">
    <source>
        <dbReference type="ARBA" id="ARBA00023065"/>
    </source>
</evidence>
<comment type="subcellular location">
    <subcellularLocation>
        <location evidence="1">Membrane</location>
        <topology evidence="1">Multi-pass membrane protein</topology>
    </subcellularLocation>
</comment>
<comment type="similarity">
    <text evidence="2">Belongs to the CALHM family.</text>
</comment>
<keyword evidence="6" id="KW-0406">Ion transport</keyword>
<gene>
    <name evidence="10" type="ORF">H4Q32_000487</name>
</gene>
<dbReference type="Pfam" id="PF14798">
    <property type="entry name" value="Ca_hom_mod"/>
    <property type="match status" value="1"/>
</dbReference>
<dbReference type="EMBL" id="JACTAM010000022">
    <property type="protein sequence ID" value="KAI2650488.1"/>
    <property type="molecule type" value="Genomic_DNA"/>
</dbReference>
<evidence type="ECO:0000256" key="1">
    <source>
        <dbReference type="ARBA" id="ARBA00004141"/>
    </source>
</evidence>
<evidence type="ECO:0000256" key="2">
    <source>
        <dbReference type="ARBA" id="ARBA00008497"/>
    </source>
</evidence>
<proteinExistence type="inferred from homology"/>
<name>A0ABQ8LLG9_LABRO</name>
<feature type="transmembrane region" description="Helical" evidence="9">
    <location>
        <begin position="52"/>
        <end position="74"/>
    </location>
</feature>
<dbReference type="PANTHER" id="PTHR32261:SF4">
    <property type="entry name" value="CALCIUM HOMEOSTASIS MODULATOR PROTEIN 6"/>
    <property type="match status" value="1"/>
</dbReference>
<keyword evidence="4 9" id="KW-0812">Transmembrane</keyword>
<keyword evidence="5 9" id="KW-1133">Transmembrane helix</keyword>
<evidence type="ECO:0000256" key="5">
    <source>
        <dbReference type="ARBA" id="ARBA00022989"/>
    </source>
</evidence>
<protein>
    <submittedName>
        <fullName evidence="10">Calcium homeostasis modulator protein 4</fullName>
    </submittedName>
</protein>
<sequence>MTQAKAVLKNIEEFLKEKAVFTTFPLSLLLIGLEKLTEVEFFSCPCRVELNALLTASIFIGPALFTFTLIFLFLRPFKYGCSRCCGGVNDESKQNCPKAFTCCLIPPVIWLFVLLLDGEYVACGKTNWIGDYVFDKELNRSWCKPTEKMKENETELRDLTRKYIQRSQFAGYVLISVFSALAIVFVGIYDCCMSGKCDCCPSRLLSCCRRTAETRIERQNNVEADSVSPNDLEDSPPPAMHKFRVCPVPIPVPIPIPIPIPCIYLNIFI</sequence>
<evidence type="ECO:0000313" key="11">
    <source>
        <dbReference type="Proteomes" id="UP000830375"/>
    </source>
</evidence>
<reference evidence="10 11" key="1">
    <citation type="submission" date="2022-01" db="EMBL/GenBank/DDBJ databases">
        <title>A high-quality chromosome-level genome assembly of rohu carp, Labeo rohita.</title>
        <authorList>
            <person name="Arick M.A. II"/>
            <person name="Hsu C.-Y."/>
            <person name="Magbanua Z."/>
            <person name="Pechanova O."/>
            <person name="Grover C."/>
            <person name="Miller E."/>
            <person name="Thrash A."/>
            <person name="Ezzel L."/>
            <person name="Alam S."/>
            <person name="Benzie J."/>
            <person name="Hamilton M."/>
            <person name="Karsi A."/>
            <person name="Lawrence M.L."/>
            <person name="Peterson D.G."/>
        </authorList>
    </citation>
    <scope>NUCLEOTIDE SEQUENCE [LARGE SCALE GENOMIC DNA]</scope>
    <source>
        <strain evidence="11">BAU-BD-2019</strain>
        <tissue evidence="10">Blood</tissue>
    </source>
</reference>
<organism evidence="10 11">
    <name type="scientific">Labeo rohita</name>
    <name type="common">Indian major carp</name>
    <name type="synonym">Cyprinus rohita</name>
    <dbReference type="NCBI Taxonomy" id="84645"/>
    <lineage>
        <taxon>Eukaryota</taxon>
        <taxon>Metazoa</taxon>
        <taxon>Chordata</taxon>
        <taxon>Craniata</taxon>
        <taxon>Vertebrata</taxon>
        <taxon>Euteleostomi</taxon>
        <taxon>Actinopterygii</taxon>
        <taxon>Neopterygii</taxon>
        <taxon>Teleostei</taxon>
        <taxon>Ostariophysi</taxon>
        <taxon>Cypriniformes</taxon>
        <taxon>Cyprinidae</taxon>
        <taxon>Labeoninae</taxon>
        <taxon>Labeonini</taxon>
        <taxon>Labeo</taxon>
    </lineage>
</organism>
<evidence type="ECO:0000256" key="7">
    <source>
        <dbReference type="ARBA" id="ARBA00023136"/>
    </source>
</evidence>
<keyword evidence="11" id="KW-1185">Reference proteome</keyword>
<evidence type="ECO:0000256" key="3">
    <source>
        <dbReference type="ARBA" id="ARBA00022448"/>
    </source>
</evidence>
<feature type="transmembrane region" description="Helical" evidence="9">
    <location>
        <begin position="169"/>
        <end position="189"/>
    </location>
</feature>
<keyword evidence="3" id="KW-0813">Transport</keyword>
<keyword evidence="7 9" id="KW-0472">Membrane</keyword>
<keyword evidence="8" id="KW-0407">Ion channel</keyword>
<evidence type="ECO:0000256" key="4">
    <source>
        <dbReference type="ARBA" id="ARBA00022692"/>
    </source>
</evidence>
<evidence type="ECO:0000313" key="10">
    <source>
        <dbReference type="EMBL" id="KAI2650488.1"/>
    </source>
</evidence>
<dbReference type="PANTHER" id="PTHR32261">
    <property type="entry name" value="CALCIUM HOMEOSTASIS MODULATOR PROTEIN"/>
    <property type="match status" value="1"/>
</dbReference>
<accession>A0ABQ8LLG9</accession>